<evidence type="ECO:0000313" key="3">
    <source>
        <dbReference type="EMBL" id="PID58093.1"/>
    </source>
</evidence>
<keyword evidence="2" id="KW-0560">Oxidoreductase</keyword>
<evidence type="ECO:0000313" key="4">
    <source>
        <dbReference type="Proteomes" id="UP000229740"/>
    </source>
</evidence>
<comment type="similarity">
    <text evidence="1">Belongs to the short-chain dehydrogenases/reductases (SDR) family.</text>
</comment>
<dbReference type="PRINTS" id="PR00081">
    <property type="entry name" value="GDHRDH"/>
</dbReference>
<dbReference type="Pfam" id="PF13561">
    <property type="entry name" value="adh_short_C2"/>
    <property type="match status" value="1"/>
</dbReference>
<dbReference type="PRINTS" id="PR00080">
    <property type="entry name" value="SDRFAMILY"/>
</dbReference>
<dbReference type="Proteomes" id="UP000229740">
    <property type="component" value="Unassembled WGS sequence"/>
</dbReference>
<accession>A0A2G6E7L8</accession>
<dbReference type="EMBL" id="PDPS01000024">
    <property type="protein sequence ID" value="PID58093.1"/>
    <property type="molecule type" value="Genomic_DNA"/>
</dbReference>
<dbReference type="PANTHER" id="PTHR42760">
    <property type="entry name" value="SHORT-CHAIN DEHYDROGENASES/REDUCTASES FAMILY MEMBER"/>
    <property type="match status" value="1"/>
</dbReference>
<dbReference type="AlphaFoldDB" id="A0A2G6E7L8"/>
<dbReference type="InterPro" id="IPR002347">
    <property type="entry name" value="SDR_fam"/>
</dbReference>
<evidence type="ECO:0000256" key="2">
    <source>
        <dbReference type="ARBA" id="ARBA00023002"/>
    </source>
</evidence>
<dbReference type="PANTHER" id="PTHR42760:SF115">
    <property type="entry name" value="3-OXOACYL-[ACYL-CARRIER-PROTEIN] REDUCTASE FABG"/>
    <property type="match status" value="1"/>
</dbReference>
<comment type="caution">
    <text evidence="3">The sequence shown here is derived from an EMBL/GenBank/DDBJ whole genome shotgun (WGS) entry which is preliminary data.</text>
</comment>
<dbReference type="InterPro" id="IPR036291">
    <property type="entry name" value="NAD(P)-bd_dom_sf"/>
</dbReference>
<reference evidence="3 4" key="1">
    <citation type="submission" date="2017-10" db="EMBL/GenBank/DDBJ databases">
        <title>Novel microbial diversity and functional potential in the marine mammal oral microbiome.</title>
        <authorList>
            <person name="Dudek N.K."/>
            <person name="Sun C.L."/>
            <person name="Burstein D."/>
            <person name="Kantor R.S."/>
            <person name="Aliaga Goltsman D.S."/>
            <person name="Bik E.M."/>
            <person name="Thomas B.C."/>
            <person name="Banfield J.F."/>
            <person name="Relman D.A."/>
        </authorList>
    </citation>
    <scope>NUCLEOTIDE SEQUENCE [LARGE SCALE GENOMIC DNA]</scope>
    <source>
        <strain evidence="3">DOLZORAL124_49_17</strain>
    </source>
</reference>
<gene>
    <name evidence="3" type="ORF">CSB45_05230</name>
</gene>
<dbReference type="InterPro" id="IPR020904">
    <property type="entry name" value="Sc_DH/Rdtase_CS"/>
</dbReference>
<dbReference type="FunFam" id="3.40.50.720:FF:000240">
    <property type="entry name" value="SDR family oxidoreductase"/>
    <property type="match status" value="1"/>
</dbReference>
<dbReference type="Gene3D" id="3.40.50.720">
    <property type="entry name" value="NAD(P)-binding Rossmann-like Domain"/>
    <property type="match status" value="1"/>
</dbReference>
<sequence length="256" mass="27442">MILDRFSLKGQIGIVTGGGQGLGKAFCTAFAEAGADVVVAECNPETGIQTAKDIETLRRRSRFIQTDVTSKASVEAMVAATVEEFGKVDFMMNNAGIVKWEKAEDVPEEDWLAVINVNLNGVFYGCQAAARQMIKQGGGRIINIASMSGLIVNQPQNQASYNASKAAVIQLTKSLAAEWAPYNIRVNSISPGYMEGPLAGELMKNPDYGPRWMTHTPMNRPGKPEELCGVAVLLASEASRFMTGSNVVIDGGYTSV</sequence>
<name>A0A2G6E7L8_9BACT</name>
<protein>
    <submittedName>
        <fullName evidence="3">Short-chain dehydrogenase</fullName>
    </submittedName>
</protein>
<dbReference type="GO" id="GO:0005975">
    <property type="term" value="P:carbohydrate metabolic process"/>
    <property type="evidence" value="ECO:0007669"/>
    <property type="project" value="UniProtKB-ARBA"/>
</dbReference>
<dbReference type="SUPFAM" id="SSF51735">
    <property type="entry name" value="NAD(P)-binding Rossmann-fold domains"/>
    <property type="match status" value="1"/>
</dbReference>
<dbReference type="NCBIfam" id="NF005559">
    <property type="entry name" value="PRK07231.1"/>
    <property type="match status" value="1"/>
</dbReference>
<dbReference type="PROSITE" id="PS00061">
    <property type="entry name" value="ADH_SHORT"/>
    <property type="match status" value="1"/>
</dbReference>
<proteinExistence type="inferred from homology"/>
<organism evidence="3 4">
    <name type="scientific">candidate division KSB3 bacterium</name>
    <dbReference type="NCBI Taxonomy" id="2044937"/>
    <lineage>
        <taxon>Bacteria</taxon>
        <taxon>candidate division KSB3</taxon>
    </lineage>
</organism>
<dbReference type="GO" id="GO:0016616">
    <property type="term" value="F:oxidoreductase activity, acting on the CH-OH group of donors, NAD or NADP as acceptor"/>
    <property type="evidence" value="ECO:0007669"/>
    <property type="project" value="TreeGrafter"/>
</dbReference>
<evidence type="ECO:0000256" key="1">
    <source>
        <dbReference type="ARBA" id="ARBA00006484"/>
    </source>
</evidence>